<reference evidence="3 4" key="1">
    <citation type="journal article" date="2023" name="Commun. Biol.">
        <title>Genome analysis of Parmales, the sister group of diatoms, reveals the evolutionary specialization of diatoms from phago-mixotrophs to photoautotrophs.</title>
        <authorList>
            <person name="Ban H."/>
            <person name="Sato S."/>
            <person name="Yoshikawa S."/>
            <person name="Yamada K."/>
            <person name="Nakamura Y."/>
            <person name="Ichinomiya M."/>
            <person name="Sato N."/>
            <person name="Blanc-Mathieu R."/>
            <person name="Endo H."/>
            <person name="Kuwata A."/>
            <person name="Ogata H."/>
        </authorList>
    </citation>
    <scope>NUCLEOTIDE SEQUENCE [LARGE SCALE GENOMIC DNA]</scope>
</reference>
<feature type="compositionally biased region" description="Pro residues" evidence="1">
    <location>
        <begin position="506"/>
        <end position="526"/>
    </location>
</feature>
<gene>
    <name evidence="3" type="ORF">TeGR_g6772</name>
</gene>
<protein>
    <recommendedName>
        <fullName evidence="2">Ribonuclease H1 N-terminal domain-containing protein</fullName>
    </recommendedName>
</protein>
<organism evidence="3 4">
    <name type="scientific">Tetraparma gracilis</name>
    <dbReference type="NCBI Taxonomy" id="2962635"/>
    <lineage>
        <taxon>Eukaryota</taxon>
        <taxon>Sar</taxon>
        <taxon>Stramenopiles</taxon>
        <taxon>Ochrophyta</taxon>
        <taxon>Bolidophyceae</taxon>
        <taxon>Parmales</taxon>
        <taxon>Triparmaceae</taxon>
        <taxon>Tetraparma</taxon>
    </lineage>
</organism>
<accession>A0ABQ6MZC4</accession>
<name>A0ABQ6MZC4_9STRA</name>
<feature type="compositionally biased region" description="Low complexity" evidence="1">
    <location>
        <begin position="648"/>
        <end position="657"/>
    </location>
</feature>
<keyword evidence="4" id="KW-1185">Reference proteome</keyword>
<feature type="compositionally biased region" description="Low complexity" evidence="1">
    <location>
        <begin position="676"/>
        <end position="687"/>
    </location>
</feature>
<feature type="region of interest" description="Disordered" evidence="1">
    <location>
        <begin position="457"/>
        <end position="537"/>
    </location>
</feature>
<feature type="region of interest" description="Disordered" evidence="1">
    <location>
        <begin position="134"/>
        <end position="196"/>
    </location>
</feature>
<dbReference type="InterPro" id="IPR037056">
    <property type="entry name" value="RNase_H1_N_sf"/>
</dbReference>
<dbReference type="Proteomes" id="UP001165060">
    <property type="component" value="Unassembled WGS sequence"/>
</dbReference>
<dbReference type="Pfam" id="PF01693">
    <property type="entry name" value="Cauli_VI"/>
    <property type="match status" value="1"/>
</dbReference>
<dbReference type="EMBL" id="BRYB01003420">
    <property type="protein sequence ID" value="GMI36322.1"/>
    <property type="molecule type" value="Genomic_DNA"/>
</dbReference>
<evidence type="ECO:0000313" key="3">
    <source>
        <dbReference type="EMBL" id="GMI36322.1"/>
    </source>
</evidence>
<dbReference type="Gene3D" id="3.40.970.10">
    <property type="entry name" value="Ribonuclease H1, N-terminal domain"/>
    <property type="match status" value="1"/>
</dbReference>
<sequence length="774" mass="80777">MHFDLAKKTSKCVVCDLPILPGSIRLRYKEGNGGSRSHHPRCLPRHAVPADPSSVRGFSELSESHRSAISSAFSETPPPPTFKEKAPKFYAVRSGHIPGVYSTWPDVLKQVTGSKGALWKLFFSREAAERFVETGEVTGDLEEKEEEVPGRGETGTASGLSVPASAAPRPQPPASALASDVRFEPSPDPSLDSSPTIRHRLLANGGAGETGTVSELSAVPGSAAPLADEPPSTAPAPRLKLSHVPATATPATCAFCSSPIAPPGAVFVRGASSLAYHVDCVSPALCREALADDLVGMGGGELADDARALVHACFRETVRNAGPAAVPATAVPATTTTTTDEMAPETSNQPARHSSLARWRIMAMSTQYSSQQQYSCQLNRCREPIEMGSIVTMCSSHSYGRGYRRYHSRCTPQAVATAMLEAGMKGLGVDALTAAQRASVKADLEWVVAEKTSVGRVGKGGVPPLFSDSDSDDAAPPTRDLEEEEEGIPMEDAPALPPSSSSKRPAAPPSSSPLPAAPPPSSPPTETPAAAPEELVDEIEPSKYAFATRARSGLRVKCTINTCNGMVEHGELRLVSAYSKSMKYFHMHMRCIGTTKGRAVRDGGGVATVSGFAGLSDAHKAEAEAAILDACGKPLYQTATQKELVRQSSSSSSSSSNEDGEESPSPSRPTKRHRAAPASTAAPAVAEGAVDQQLVEQMAPPPKRSAVTPRQPPPPPPPPAPAAPGGALAAVLANQSSMFAFLARNPSVSLPEGAIGTMLQAQQVAMAADRAGGQ</sequence>
<feature type="compositionally biased region" description="Low complexity" evidence="1">
    <location>
        <begin position="161"/>
        <end position="179"/>
    </location>
</feature>
<feature type="compositionally biased region" description="Pro residues" evidence="1">
    <location>
        <begin position="710"/>
        <end position="722"/>
    </location>
</feature>
<feature type="domain" description="Ribonuclease H1 N-terminal" evidence="2">
    <location>
        <begin position="88"/>
        <end position="131"/>
    </location>
</feature>
<dbReference type="Gene3D" id="3.30.1740.10">
    <property type="entry name" value="Zinc finger, PARP-type"/>
    <property type="match status" value="1"/>
</dbReference>
<feature type="region of interest" description="Disordered" evidence="1">
    <location>
        <begin position="699"/>
        <end position="727"/>
    </location>
</feature>
<dbReference type="InterPro" id="IPR009027">
    <property type="entry name" value="Ribosomal_bL9/RNase_H1_N"/>
</dbReference>
<proteinExistence type="predicted"/>
<evidence type="ECO:0000256" key="1">
    <source>
        <dbReference type="SAM" id="MobiDB-lite"/>
    </source>
</evidence>
<feature type="region of interest" description="Disordered" evidence="1">
    <location>
        <begin position="641"/>
        <end position="687"/>
    </location>
</feature>
<dbReference type="InterPro" id="IPR011320">
    <property type="entry name" value="RNase_H1_N"/>
</dbReference>
<evidence type="ECO:0000259" key="2">
    <source>
        <dbReference type="Pfam" id="PF01693"/>
    </source>
</evidence>
<comment type="caution">
    <text evidence="3">The sequence shown here is derived from an EMBL/GenBank/DDBJ whole genome shotgun (WGS) entry which is preliminary data.</text>
</comment>
<dbReference type="SUPFAM" id="SSF55658">
    <property type="entry name" value="L9 N-domain-like"/>
    <property type="match status" value="1"/>
</dbReference>
<evidence type="ECO:0000313" key="4">
    <source>
        <dbReference type="Proteomes" id="UP001165060"/>
    </source>
</evidence>
<feature type="region of interest" description="Disordered" evidence="1">
    <location>
        <begin position="31"/>
        <end position="61"/>
    </location>
</feature>
<dbReference type="InterPro" id="IPR036957">
    <property type="entry name" value="Znf_PARP_sf"/>
</dbReference>